<comment type="similarity">
    <text evidence="1">Belongs to the LysR transcriptional regulatory family.</text>
</comment>
<dbReference type="EMBL" id="QASN01000017">
    <property type="protein sequence ID" value="PTU74575.1"/>
    <property type="molecule type" value="Genomic_DNA"/>
</dbReference>
<dbReference type="CDD" id="cd08422">
    <property type="entry name" value="PBP2_CrgA_like"/>
    <property type="match status" value="1"/>
</dbReference>
<keyword evidence="2" id="KW-0805">Transcription regulation</keyword>
<dbReference type="OrthoDB" id="9810065at2"/>
<feature type="domain" description="HTH lysR-type" evidence="5">
    <location>
        <begin position="8"/>
        <end position="65"/>
    </location>
</feature>
<dbReference type="Pfam" id="PF00126">
    <property type="entry name" value="HTH_1"/>
    <property type="match status" value="1"/>
</dbReference>
<dbReference type="SUPFAM" id="SSF46785">
    <property type="entry name" value="Winged helix' DNA-binding domain"/>
    <property type="match status" value="1"/>
</dbReference>
<dbReference type="PANTHER" id="PTHR30537">
    <property type="entry name" value="HTH-TYPE TRANSCRIPTIONAL REGULATOR"/>
    <property type="match status" value="1"/>
</dbReference>
<evidence type="ECO:0000256" key="3">
    <source>
        <dbReference type="ARBA" id="ARBA00023125"/>
    </source>
</evidence>
<dbReference type="GO" id="GO:0003677">
    <property type="term" value="F:DNA binding"/>
    <property type="evidence" value="ECO:0007669"/>
    <property type="project" value="UniProtKB-KW"/>
</dbReference>
<keyword evidence="4" id="KW-0804">Transcription</keyword>
<dbReference type="PROSITE" id="PS50931">
    <property type="entry name" value="HTH_LYSR"/>
    <property type="match status" value="1"/>
</dbReference>
<dbReference type="AlphaFoldDB" id="A0A2T5PA44"/>
<dbReference type="InterPro" id="IPR000847">
    <property type="entry name" value="LysR_HTH_N"/>
</dbReference>
<dbReference type="Gene3D" id="1.10.10.10">
    <property type="entry name" value="Winged helix-like DNA-binding domain superfamily/Winged helix DNA-binding domain"/>
    <property type="match status" value="1"/>
</dbReference>
<protein>
    <submittedName>
        <fullName evidence="6">LysR family transcriptional regulator</fullName>
    </submittedName>
</protein>
<gene>
    <name evidence="6" type="ORF">DBO85_10860</name>
</gene>
<sequence length="307" mass="33765">MQRQFGGVLLGSIELFCLAAELGSFTAAAQAAGVTPAAVSRSLARLEARLGVRLFVRSTRRVRLSEAGSSYYEQCRQALSQLGEAERVLGGQQQEPSGLLRMSLPTTYGHFRVLPLLPTFRQRYPQVQVQVELSNRNVDLVGEGFDLAVRARAPADSSLIARPLEDAPLVVVAAPDYLRRHGRPQSPSELVEHECIQFLLPSSGRPVPWLFRQQGRQIELATHGGYCCSADILGGATLARHGAGLVQLMRFIVEDDLRSGCLEEVLTEHGGCSRPFSLIYPSARFLPQRVRVFVDFLLEHCAAQDTQ</sequence>
<organism evidence="6 7">
    <name type="scientific">Pseudomonas mangrovi</name>
    <dbReference type="NCBI Taxonomy" id="2161748"/>
    <lineage>
        <taxon>Bacteria</taxon>
        <taxon>Pseudomonadati</taxon>
        <taxon>Pseudomonadota</taxon>
        <taxon>Gammaproteobacteria</taxon>
        <taxon>Pseudomonadales</taxon>
        <taxon>Pseudomonadaceae</taxon>
        <taxon>Pseudomonas</taxon>
    </lineage>
</organism>
<comment type="caution">
    <text evidence="6">The sequence shown here is derived from an EMBL/GenBank/DDBJ whole genome shotgun (WGS) entry which is preliminary data.</text>
</comment>
<evidence type="ECO:0000256" key="2">
    <source>
        <dbReference type="ARBA" id="ARBA00023015"/>
    </source>
</evidence>
<dbReference type="RefSeq" id="WP_108107270.1">
    <property type="nucleotide sequence ID" value="NZ_QASN01000017.1"/>
</dbReference>
<dbReference type="SUPFAM" id="SSF53850">
    <property type="entry name" value="Periplasmic binding protein-like II"/>
    <property type="match status" value="1"/>
</dbReference>
<accession>A0A2T5PA44</accession>
<name>A0A2T5PA44_9PSED</name>
<dbReference type="GO" id="GO:0003700">
    <property type="term" value="F:DNA-binding transcription factor activity"/>
    <property type="evidence" value="ECO:0007669"/>
    <property type="project" value="InterPro"/>
</dbReference>
<evidence type="ECO:0000259" key="5">
    <source>
        <dbReference type="PROSITE" id="PS50931"/>
    </source>
</evidence>
<evidence type="ECO:0000256" key="1">
    <source>
        <dbReference type="ARBA" id="ARBA00009437"/>
    </source>
</evidence>
<dbReference type="FunFam" id="1.10.10.10:FF:000001">
    <property type="entry name" value="LysR family transcriptional regulator"/>
    <property type="match status" value="1"/>
</dbReference>
<dbReference type="PRINTS" id="PR00039">
    <property type="entry name" value="HTHLYSR"/>
</dbReference>
<dbReference type="InterPro" id="IPR036388">
    <property type="entry name" value="WH-like_DNA-bd_sf"/>
</dbReference>
<evidence type="ECO:0000256" key="4">
    <source>
        <dbReference type="ARBA" id="ARBA00023163"/>
    </source>
</evidence>
<evidence type="ECO:0000313" key="7">
    <source>
        <dbReference type="Proteomes" id="UP000244064"/>
    </source>
</evidence>
<dbReference type="InterPro" id="IPR058163">
    <property type="entry name" value="LysR-type_TF_proteobact-type"/>
</dbReference>
<dbReference type="InterPro" id="IPR005119">
    <property type="entry name" value="LysR_subst-bd"/>
</dbReference>
<keyword evidence="7" id="KW-1185">Reference proteome</keyword>
<dbReference type="Gene3D" id="3.40.190.290">
    <property type="match status" value="1"/>
</dbReference>
<dbReference type="Proteomes" id="UP000244064">
    <property type="component" value="Unassembled WGS sequence"/>
</dbReference>
<dbReference type="Pfam" id="PF03466">
    <property type="entry name" value="LysR_substrate"/>
    <property type="match status" value="1"/>
</dbReference>
<dbReference type="PANTHER" id="PTHR30537:SF5">
    <property type="entry name" value="HTH-TYPE TRANSCRIPTIONAL ACTIVATOR TTDR-RELATED"/>
    <property type="match status" value="1"/>
</dbReference>
<dbReference type="InterPro" id="IPR036390">
    <property type="entry name" value="WH_DNA-bd_sf"/>
</dbReference>
<evidence type="ECO:0000313" key="6">
    <source>
        <dbReference type="EMBL" id="PTU74575.1"/>
    </source>
</evidence>
<reference evidence="6 7" key="1">
    <citation type="submission" date="2018-04" db="EMBL/GenBank/DDBJ databases">
        <title>Pseudomonas sp. nov., isolated from mangrove soil.</title>
        <authorList>
            <person name="Chen C."/>
        </authorList>
    </citation>
    <scope>NUCLEOTIDE SEQUENCE [LARGE SCALE GENOMIC DNA]</scope>
    <source>
        <strain evidence="6 7">TC-11</strain>
    </source>
</reference>
<proteinExistence type="inferred from homology"/>
<keyword evidence="3" id="KW-0238">DNA-binding</keyword>